<protein>
    <submittedName>
        <fullName evidence="1">Anaphase-promoting complex subunit cdc27</fullName>
    </submittedName>
</protein>
<evidence type="ECO:0000313" key="2">
    <source>
        <dbReference type="Proteomes" id="UP001145114"/>
    </source>
</evidence>
<proteinExistence type="predicted"/>
<gene>
    <name evidence="1" type="primary">CDC27</name>
    <name evidence="1" type="ORF">EV182_000997</name>
</gene>
<sequence>MQRPQDALFYAELYHSSINYELTSEADEVIAALSSKFATKPGEGGPGAGVVGEQDAAIARCNLGASPSEGAQSLYGGNVRSVYWLALCRWHLGELTAVYALLRPVVVEPFDEKDGEGTTLAVEDDLGQDSDGFSSEGDLGRKRREKGEKCSSNQEEEYQRIRIGVWWLMVQVCVRLEKWHEAEDLAKELVQPCREFVTRYYCNKATRSDDDTTVAESLGYVLLPSETRCRVPDQATIIDILGQICRRTNRPKQAIEYFRQELRLNPFSWTAIEGLSQIGADIDILDDIKLTPATRGLLEAWYSQDELAVTNGKSSSGDNDGGGSSNSSSNSNNTVASGTNNSRALQPLLSQKPQQLPPHPRRPLTASGGRNHSPDEGLAIRPSSSSSTSHRLVTGSSVAGHQRNRSSTSTGPTHKRRVASVGQSAVTAASIGRSISAMKPPPLPSATNPPSWSASISGGGGDKKRTREPPSSGPPSEQQARDSGNATKRVAKADAVEDMLTLVKCVYAARIHQINYRPHGVVCSLARLAPSQRNSPWALCLLGKTCFESGLYDEAEQAFSAAHHIDPHRLRDMDIYSTLLWHMRRESQLAQLAHSLIDVARNWGPEAWLATANLFSLKGSHGSALKCLARAIQLYATAATGIATTVATHAGSVGRTDGCNITSVPGLAYAHTLCGHEHSANNDYDRAQHSFRTAVRIDPRHYNAWYGLGMLYLRLGKLDLAEYHFNKAIEINSANPVLQCCIGMVLERRGKCEAALEVYRQILSPTSKDAISCHPASQIESLVLFKLSRVLVALGRYKEAAKELEALALKCPQEATVFFLLGQTYKQLREYRKAMANFMRAQDIDSRCSQAVKDAFETLYDAEDSGSGGNLSGYGGDPSREWRSDWDSLNHADDRVNRALDF</sequence>
<keyword evidence="2" id="KW-1185">Reference proteome</keyword>
<name>A0ACC1HKB6_9FUNG</name>
<organism evidence="1 2">
    <name type="scientific">Spiromyces aspiralis</name>
    <dbReference type="NCBI Taxonomy" id="68401"/>
    <lineage>
        <taxon>Eukaryota</taxon>
        <taxon>Fungi</taxon>
        <taxon>Fungi incertae sedis</taxon>
        <taxon>Zoopagomycota</taxon>
        <taxon>Kickxellomycotina</taxon>
        <taxon>Kickxellomycetes</taxon>
        <taxon>Kickxellales</taxon>
        <taxon>Kickxellaceae</taxon>
        <taxon>Spiromyces</taxon>
    </lineage>
</organism>
<comment type="caution">
    <text evidence="1">The sequence shown here is derived from an EMBL/GenBank/DDBJ whole genome shotgun (WGS) entry which is preliminary data.</text>
</comment>
<dbReference type="EMBL" id="JAMZIH010005245">
    <property type="protein sequence ID" value="KAJ1675578.1"/>
    <property type="molecule type" value="Genomic_DNA"/>
</dbReference>
<reference evidence="1" key="1">
    <citation type="submission" date="2022-06" db="EMBL/GenBank/DDBJ databases">
        <title>Phylogenomic reconstructions and comparative analyses of Kickxellomycotina fungi.</title>
        <authorList>
            <person name="Reynolds N.K."/>
            <person name="Stajich J.E."/>
            <person name="Barry K."/>
            <person name="Grigoriev I.V."/>
            <person name="Crous P."/>
            <person name="Smith M.E."/>
        </authorList>
    </citation>
    <scope>NUCLEOTIDE SEQUENCE</scope>
    <source>
        <strain evidence="1">RSA 2271</strain>
    </source>
</reference>
<accession>A0ACC1HKB6</accession>
<dbReference type="Proteomes" id="UP001145114">
    <property type="component" value="Unassembled WGS sequence"/>
</dbReference>
<evidence type="ECO:0000313" key="1">
    <source>
        <dbReference type="EMBL" id="KAJ1675578.1"/>
    </source>
</evidence>